<evidence type="ECO:0000313" key="2">
    <source>
        <dbReference type="Proteomes" id="UP000315423"/>
    </source>
</evidence>
<proteinExistence type="predicted"/>
<dbReference type="Proteomes" id="UP000315423">
    <property type="component" value="Unassembled WGS sequence"/>
</dbReference>
<comment type="caution">
    <text evidence="1">The sequence shown here is derived from an EMBL/GenBank/DDBJ whole genome shotgun (WGS) entry which is preliminary data.</text>
</comment>
<accession>A0AC61SC49</accession>
<gene>
    <name evidence="1" type="ORF">C5S46_01490</name>
</gene>
<name>A0AC61SC49_9EURY</name>
<protein>
    <submittedName>
        <fullName evidence="1">NAD(P)/FAD-dependent oxidoreductase</fullName>
    </submittedName>
</protein>
<dbReference type="EMBL" id="QYBA01000046">
    <property type="protein sequence ID" value="TKY92276.1"/>
    <property type="molecule type" value="Genomic_DNA"/>
</dbReference>
<organism evidence="1 2">
    <name type="scientific">Candidatus Methanomarinus sp</name>
    <dbReference type="NCBI Taxonomy" id="3386244"/>
    <lineage>
        <taxon>Archaea</taxon>
        <taxon>Methanobacteriati</taxon>
        <taxon>Methanobacteriota</taxon>
        <taxon>Stenosarchaea group</taxon>
        <taxon>Methanomicrobia</taxon>
        <taxon>Methanosarcinales</taxon>
        <taxon>ANME-2 cluster</taxon>
        <taxon>Candidatus Methanocomedenaceae</taxon>
        <taxon>Candidatus Methanomarinus</taxon>
    </lineage>
</organism>
<sequence length="390" mass="43740">MSDHEVIVIGGGISGLMSAMTLSKHEKEVLVLEKSSRIGGNCNSYDVEGFQVDTGVHAISHLLVGPMRRIMDLYFDYVPVFMDLGPYYIRTHRGLTKVPSNLREFAFFDVLPKKDRILLSQTITIAFTQSTLGTNLKNQSVYNFIPKGLSQDSLDFIDALCYSLSGRSMKETSVHRILTGSSFMRDSVPENFWEDEVVDTSYKALLTDHFSMSQLKGHLSVLSRLANNEIGMSQKYPRKGLKAILNSVLYSMSDKVKITTSCKATSIITDNGTVKGVVTENGTYTADMIVYTGFVKDLPSLVTDLGQSYVQDLKDIVQTHSMTIWLGLDTKMSELNYIGSEIWFKPRAYWAMPISNYDQELAPPGKQLVGFTFIVDESVPLVEDKKRMYK</sequence>
<feature type="non-terminal residue" evidence="1">
    <location>
        <position position="390"/>
    </location>
</feature>
<reference evidence="1" key="1">
    <citation type="submission" date="2018-09" db="EMBL/GenBank/DDBJ databases">
        <title>A genomic encyclopedia of anaerobic methanotrophic archaea.</title>
        <authorList>
            <person name="Skennerton C.T."/>
            <person name="Chadwick G.L."/>
            <person name="Laso-Perez R."/>
            <person name="Leu A.O."/>
            <person name="Speth D.R."/>
            <person name="Yu H."/>
            <person name="Morgan-Lang C."/>
            <person name="Hatzenpichler R."/>
            <person name="Goudeau D."/>
            <person name="Malmstrom R."/>
            <person name="Woyke T."/>
            <person name="Hallam S."/>
            <person name="Tyson G.W."/>
            <person name="Wegener G."/>
            <person name="Boetius A."/>
            <person name="Orphan V.J."/>
        </authorList>
    </citation>
    <scope>NUCLEOTIDE SEQUENCE</scope>
    <source>
        <strain evidence="1">CONS3730D10UFb2</strain>
    </source>
</reference>
<evidence type="ECO:0000313" key="1">
    <source>
        <dbReference type="EMBL" id="TKY92276.1"/>
    </source>
</evidence>